<dbReference type="GO" id="GO:0005737">
    <property type="term" value="C:cytoplasm"/>
    <property type="evidence" value="ECO:0007669"/>
    <property type="project" value="TreeGrafter"/>
</dbReference>
<evidence type="ECO:0000259" key="3">
    <source>
        <dbReference type="Pfam" id="PF04925"/>
    </source>
</evidence>
<dbReference type="OrthoDB" id="73639at2759"/>
<evidence type="ECO:0000313" key="5">
    <source>
        <dbReference type="Proteomes" id="UP000792457"/>
    </source>
</evidence>
<organism evidence="4 5">
    <name type="scientific">Ladona fulva</name>
    <name type="common">Scarce chaser dragonfly</name>
    <name type="synonym">Libellula fulva</name>
    <dbReference type="NCBI Taxonomy" id="123851"/>
    <lineage>
        <taxon>Eukaryota</taxon>
        <taxon>Metazoa</taxon>
        <taxon>Ecdysozoa</taxon>
        <taxon>Arthropoda</taxon>
        <taxon>Hexapoda</taxon>
        <taxon>Insecta</taxon>
        <taxon>Pterygota</taxon>
        <taxon>Palaeoptera</taxon>
        <taxon>Odonata</taxon>
        <taxon>Epiprocta</taxon>
        <taxon>Anisoptera</taxon>
        <taxon>Libelluloidea</taxon>
        <taxon>Libellulidae</taxon>
        <taxon>Ladona</taxon>
    </lineage>
</organism>
<evidence type="ECO:0000256" key="2">
    <source>
        <dbReference type="ARBA" id="ARBA00013750"/>
    </source>
</evidence>
<dbReference type="GO" id="GO:0005654">
    <property type="term" value="C:nucleoplasm"/>
    <property type="evidence" value="ECO:0007669"/>
    <property type="project" value="TreeGrafter"/>
</dbReference>
<comment type="similarity">
    <text evidence="1">Belongs to the SHQ1 family.</text>
</comment>
<evidence type="ECO:0000256" key="1">
    <source>
        <dbReference type="ARBA" id="ARBA00005607"/>
    </source>
</evidence>
<dbReference type="PANTHER" id="PTHR12967">
    <property type="entry name" value="PROTEIN SHQ1 HOMOLOG"/>
    <property type="match status" value="1"/>
</dbReference>
<dbReference type="GO" id="GO:0000493">
    <property type="term" value="P:box H/ACA snoRNP assembly"/>
    <property type="evidence" value="ECO:0007669"/>
    <property type="project" value="InterPro"/>
</dbReference>
<sequence>MDSGELLCLKTSTSLLVLGSWKSSIISSSPSFIKDRPEGYDPPMQMETRGWSSLRVLGKGPVRRGERVEGLTHPYGLHAEHFGAREAIPPPTPWPIRKVHGGHSPPCCSLAVSRLRLHSATPEGNLEPPPHLCLTDQHYRIMFGSLDDLVTCCIRRSLCFPLYRHWDLSVKVLKDTWKIMDLGKSAILKCLLHIHSVFNANEPQYILNQLFIRDYCIWIQKASAEKIKSLAEALDKRYCSSSLTDLLRPLAFQAKILVSPMVLLEVGRRDLREEPAEDCSLFLGVGFGHCLGYEADSGPVLIPYRPFFLFCGQFLCRWF</sequence>
<protein>
    <recommendedName>
        <fullName evidence="2">Protein SHQ1 homolog</fullName>
    </recommendedName>
</protein>
<dbReference type="Proteomes" id="UP000792457">
    <property type="component" value="Unassembled WGS sequence"/>
</dbReference>
<keyword evidence="5" id="KW-1185">Reference proteome</keyword>
<comment type="caution">
    <text evidence="4">The sequence shown here is derived from an EMBL/GenBank/DDBJ whole genome shotgun (WGS) entry which is preliminary data.</text>
</comment>
<reference evidence="4" key="2">
    <citation type="submission" date="2017-10" db="EMBL/GenBank/DDBJ databases">
        <title>Ladona fulva Genome sequencing and assembly.</title>
        <authorList>
            <person name="Murali S."/>
            <person name="Richards S."/>
            <person name="Bandaranaike D."/>
            <person name="Bellair M."/>
            <person name="Blankenburg K."/>
            <person name="Chao H."/>
            <person name="Dinh H."/>
            <person name="Doddapaneni H."/>
            <person name="Dugan-Rocha S."/>
            <person name="Elkadiri S."/>
            <person name="Gnanaolivu R."/>
            <person name="Hernandez B."/>
            <person name="Skinner E."/>
            <person name="Javaid M."/>
            <person name="Lee S."/>
            <person name="Li M."/>
            <person name="Ming W."/>
            <person name="Munidasa M."/>
            <person name="Muniz J."/>
            <person name="Nguyen L."/>
            <person name="Hughes D."/>
            <person name="Osuji N."/>
            <person name="Pu L.-L."/>
            <person name="Puazo M."/>
            <person name="Qu C."/>
            <person name="Quiroz J."/>
            <person name="Raj R."/>
            <person name="Weissenberger G."/>
            <person name="Xin Y."/>
            <person name="Zou X."/>
            <person name="Han Y."/>
            <person name="Worley K."/>
            <person name="Muzny D."/>
            <person name="Gibbs R."/>
        </authorList>
    </citation>
    <scope>NUCLEOTIDE SEQUENCE</scope>
    <source>
        <strain evidence="4">Sampled in the wild</strain>
    </source>
</reference>
<evidence type="ECO:0000313" key="4">
    <source>
        <dbReference type="EMBL" id="KAG8233807.1"/>
    </source>
</evidence>
<feature type="domain" description="Shq1 C-terminal" evidence="3">
    <location>
        <begin position="132"/>
        <end position="238"/>
    </location>
</feature>
<dbReference type="PANTHER" id="PTHR12967:SF0">
    <property type="entry name" value="PROTEIN SHQ1 HOMOLOG"/>
    <property type="match status" value="1"/>
</dbReference>
<proteinExistence type="inferred from homology"/>
<dbReference type="GO" id="GO:0051082">
    <property type="term" value="F:unfolded protein binding"/>
    <property type="evidence" value="ECO:0007669"/>
    <property type="project" value="TreeGrafter"/>
</dbReference>
<gene>
    <name evidence="4" type="ORF">J437_LFUL008027</name>
</gene>
<dbReference type="InterPro" id="IPR039742">
    <property type="entry name" value="Shq1"/>
</dbReference>
<dbReference type="AlphaFoldDB" id="A0A8K0KF22"/>
<reference evidence="4" key="1">
    <citation type="submission" date="2013-04" db="EMBL/GenBank/DDBJ databases">
        <authorList>
            <person name="Qu J."/>
            <person name="Murali S.C."/>
            <person name="Bandaranaike D."/>
            <person name="Bellair M."/>
            <person name="Blankenburg K."/>
            <person name="Chao H."/>
            <person name="Dinh H."/>
            <person name="Doddapaneni H."/>
            <person name="Downs B."/>
            <person name="Dugan-Rocha S."/>
            <person name="Elkadiri S."/>
            <person name="Gnanaolivu R.D."/>
            <person name="Hernandez B."/>
            <person name="Javaid M."/>
            <person name="Jayaseelan J.C."/>
            <person name="Lee S."/>
            <person name="Li M."/>
            <person name="Ming W."/>
            <person name="Munidasa M."/>
            <person name="Muniz J."/>
            <person name="Nguyen L."/>
            <person name="Ongeri F."/>
            <person name="Osuji N."/>
            <person name="Pu L.-L."/>
            <person name="Puazo M."/>
            <person name="Qu C."/>
            <person name="Quiroz J."/>
            <person name="Raj R."/>
            <person name="Weissenberger G."/>
            <person name="Xin Y."/>
            <person name="Zou X."/>
            <person name="Han Y."/>
            <person name="Richards S."/>
            <person name="Worley K."/>
            <person name="Muzny D."/>
            <person name="Gibbs R."/>
        </authorList>
    </citation>
    <scope>NUCLEOTIDE SEQUENCE</scope>
    <source>
        <strain evidence="4">Sampled in the wild</strain>
    </source>
</reference>
<accession>A0A8K0KF22</accession>
<dbReference type="InterPro" id="IPR007009">
    <property type="entry name" value="Shq1_C"/>
</dbReference>
<dbReference type="Pfam" id="PF04925">
    <property type="entry name" value="SHQ1"/>
    <property type="match status" value="1"/>
</dbReference>
<name>A0A8K0KF22_LADFU</name>
<dbReference type="EMBL" id="KZ308747">
    <property type="protein sequence ID" value="KAG8233807.1"/>
    <property type="molecule type" value="Genomic_DNA"/>
</dbReference>